<dbReference type="SUPFAM" id="SSF50978">
    <property type="entry name" value="WD40 repeat-like"/>
    <property type="match status" value="1"/>
</dbReference>
<dbReference type="PANTHER" id="PTHR44321:SF1">
    <property type="entry name" value="TRANSDUCIN BETA-LIKE PROTEIN 2"/>
    <property type="match status" value="1"/>
</dbReference>
<dbReference type="EMBL" id="GBHO01019980">
    <property type="protein sequence ID" value="JAG23624.1"/>
    <property type="molecule type" value="Transcribed_RNA"/>
</dbReference>
<dbReference type="InterPro" id="IPR001680">
    <property type="entry name" value="WD40_rpt"/>
</dbReference>
<name>A0A0A9XUP9_LYGHE</name>
<dbReference type="EMBL" id="GBHO01019986">
    <property type="protein sequence ID" value="JAG23618.1"/>
    <property type="molecule type" value="Transcribed_RNA"/>
</dbReference>
<dbReference type="InterPro" id="IPR015943">
    <property type="entry name" value="WD40/YVTN_repeat-like_dom_sf"/>
</dbReference>
<protein>
    <submittedName>
        <fullName evidence="5">Transducin beta-like protein 2</fullName>
    </submittedName>
</protein>
<dbReference type="PROSITE" id="PS50294">
    <property type="entry name" value="WD_REPEATS_REGION"/>
    <property type="match status" value="1"/>
</dbReference>
<evidence type="ECO:0000313" key="3">
    <source>
        <dbReference type="EMBL" id="JAG14486.1"/>
    </source>
</evidence>
<accession>A0A0A9XUP9</accession>
<organism evidence="5">
    <name type="scientific">Lygus hesperus</name>
    <name type="common">Western plant bug</name>
    <dbReference type="NCBI Taxonomy" id="30085"/>
    <lineage>
        <taxon>Eukaryota</taxon>
        <taxon>Metazoa</taxon>
        <taxon>Ecdysozoa</taxon>
        <taxon>Arthropoda</taxon>
        <taxon>Hexapoda</taxon>
        <taxon>Insecta</taxon>
        <taxon>Pterygota</taxon>
        <taxon>Neoptera</taxon>
        <taxon>Paraneoptera</taxon>
        <taxon>Hemiptera</taxon>
        <taxon>Heteroptera</taxon>
        <taxon>Panheteroptera</taxon>
        <taxon>Cimicomorpha</taxon>
        <taxon>Miridae</taxon>
        <taxon>Mirini</taxon>
        <taxon>Lygus</taxon>
    </lineage>
</organism>
<feature type="repeat" description="WD" evidence="1">
    <location>
        <begin position="46"/>
        <end position="80"/>
    </location>
</feature>
<gene>
    <name evidence="5" type="primary">TBL2_8</name>
    <name evidence="4" type="synonym">TBL2_15</name>
    <name evidence="2" type="synonym">TBL2_3</name>
    <name evidence="3" type="synonym">TBL2_9</name>
    <name evidence="5" type="ORF">CM83_86860</name>
    <name evidence="3" type="ORF">CM83_86863</name>
    <name evidence="4" type="ORF">CM83_86871</name>
    <name evidence="2" type="ORF">CM83_86884</name>
</gene>
<dbReference type="PROSITE" id="PS50082">
    <property type="entry name" value="WD_REPEATS_2"/>
    <property type="match status" value="1"/>
</dbReference>
<keyword evidence="1" id="KW-0853">WD repeat</keyword>
<dbReference type="SMART" id="SM00320">
    <property type="entry name" value="WD40"/>
    <property type="match status" value="2"/>
</dbReference>
<evidence type="ECO:0000313" key="2">
    <source>
        <dbReference type="EMBL" id="JAF98583.1"/>
    </source>
</evidence>
<evidence type="ECO:0000256" key="1">
    <source>
        <dbReference type="PROSITE-ProRule" id="PRU00221"/>
    </source>
</evidence>
<dbReference type="EMBL" id="GBHO01045020">
    <property type="protein sequence ID" value="JAF98583.1"/>
    <property type="molecule type" value="Transcribed_RNA"/>
</dbReference>
<evidence type="ECO:0000313" key="4">
    <source>
        <dbReference type="EMBL" id="JAG23618.1"/>
    </source>
</evidence>
<dbReference type="Pfam" id="PF00400">
    <property type="entry name" value="WD40"/>
    <property type="match status" value="2"/>
</dbReference>
<reference evidence="5" key="1">
    <citation type="journal article" date="2014" name="PLoS ONE">
        <title>Transcriptome-Based Identification of ABC Transporters in the Western Tarnished Plant Bug Lygus hesperus.</title>
        <authorList>
            <person name="Hull J.J."/>
            <person name="Chaney K."/>
            <person name="Geib S.M."/>
            <person name="Fabrick J.A."/>
            <person name="Brent C.S."/>
            <person name="Walsh D."/>
            <person name="Lavine L.C."/>
        </authorList>
    </citation>
    <scope>NUCLEOTIDE SEQUENCE</scope>
</reference>
<dbReference type="Gene3D" id="2.130.10.10">
    <property type="entry name" value="YVTN repeat-like/Quinoprotein amine dehydrogenase"/>
    <property type="match status" value="1"/>
</dbReference>
<dbReference type="InterPro" id="IPR042410">
    <property type="entry name" value="WBSCR13"/>
</dbReference>
<dbReference type="InterPro" id="IPR036322">
    <property type="entry name" value="WD40_repeat_dom_sf"/>
</dbReference>
<proteinExistence type="predicted"/>
<dbReference type="GO" id="GO:0030968">
    <property type="term" value="P:endoplasmic reticulum unfolded protein response"/>
    <property type="evidence" value="ECO:0007669"/>
    <property type="project" value="TreeGrafter"/>
</dbReference>
<dbReference type="EMBL" id="GBRD01003698">
    <property type="protein sequence ID" value="JAG62123.1"/>
    <property type="molecule type" value="Transcribed_RNA"/>
</dbReference>
<reference evidence="5" key="2">
    <citation type="submission" date="2014-07" db="EMBL/GenBank/DDBJ databases">
        <authorList>
            <person name="Hull J."/>
        </authorList>
    </citation>
    <scope>NUCLEOTIDE SEQUENCE</scope>
</reference>
<dbReference type="GO" id="GO:0005783">
    <property type="term" value="C:endoplasmic reticulum"/>
    <property type="evidence" value="ECO:0007669"/>
    <property type="project" value="TreeGrafter"/>
</dbReference>
<dbReference type="AlphaFoldDB" id="A0A0A9XUP9"/>
<evidence type="ECO:0000313" key="6">
    <source>
        <dbReference type="EMBL" id="JAG62123.1"/>
    </source>
</evidence>
<dbReference type="EMBL" id="GBHO01029118">
    <property type="protein sequence ID" value="JAG14486.1"/>
    <property type="molecule type" value="Transcribed_RNA"/>
</dbReference>
<dbReference type="PANTHER" id="PTHR44321">
    <property type="entry name" value="TRANSDUCIN BETA-LIKE PROTEIN 2"/>
    <property type="match status" value="1"/>
</dbReference>
<evidence type="ECO:0000313" key="5">
    <source>
        <dbReference type="EMBL" id="JAG23624.1"/>
    </source>
</evidence>
<sequence>MNNLTAKVSPCGTFVGASGFAPDVKVWQVAFAKSGEFKSINRAFELTGHSSGVYDFAFNADSSLMATVSKDGTWRLFNVKIEYNQGEEPHLIKTGKYKTDGKRACVALSPDGNVIALARSSSLTLVNALSGEVDKEIPNIYSGPVTKVLFDAAGDYVLTAGDRHVRVFHNVTGHKTNILVWKKKLSEPGVSSATRDRLTKNIAEAEAFLKSIN</sequence>
<reference evidence="6" key="3">
    <citation type="submission" date="2014-09" db="EMBL/GenBank/DDBJ databases">
        <authorList>
            <person name="Magalhaes I.L.F."/>
            <person name="Oliveira U."/>
            <person name="Santos F.R."/>
            <person name="Vidigal T.H.D.A."/>
            <person name="Brescovit A.D."/>
            <person name="Santos A.J."/>
        </authorList>
    </citation>
    <scope>NUCLEOTIDE SEQUENCE</scope>
</reference>